<evidence type="ECO:0000256" key="2">
    <source>
        <dbReference type="ARBA" id="ARBA00001970"/>
    </source>
</evidence>
<accession>A0A0F7SET1</accession>
<dbReference type="Pfam" id="PF01070">
    <property type="entry name" value="FMN_dh"/>
    <property type="match status" value="1"/>
</dbReference>
<dbReference type="FunFam" id="3.20.20.70:FF:000062">
    <property type="entry name" value="Cytochrome b2, mitochondrial, putative"/>
    <property type="match status" value="1"/>
</dbReference>
<evidence type="ECO:0000259" key="18">
    <source>
        <dbReference type="PROSITE" id="PS50255"/>
    </source>
</evidence>
<evidence type="ECO:0000313" key="20">
    <source>
        <dbReference type="EMBL" id="CDZ97051.1"/>
    </source>
</evidence>
<dbReference type="CDD" id="cd02922">
    <property type="entry name" value="FCB2_FMN"/>
    <property type="match status" value="1"/>
</dbReference>
<dbReference type="EMBL" id="LN483167">
    <property type="protein sequence ID" value="CDZ97051.1"/>
    <property type="molecule type" value="Genomic_DNA"/>
</dbReference>
<evidence type="ECO:0000259" key="19">
    <source>
        <dbReference type="PROSITE" id="PS51349"/>
    </source>
</evidence>
<comment type="cofactor">
    <cofactor evidence="1">
        <name>FMN</name>
        <dbReference type="ChEBI" id="CHEBI:58210"/>
    </cofactor>
</comment>
<evidence type="ECO:0000256" key="7">
    <source>
        <dbReference type="ARBA" id="ARBA00022643"/>
    </source>
</evidence>
<evidence type="ECO:0000256" key="9">
    <source>
        <dbReference type="ARBA" id="ARBA00023002"/>
    </source>
</evidence>
<dbReference type="EC" id="1.1.2.3" evidence="15"/>
<keyword evidence="5" id="KW-0349">Heme</keyword>
<dbReference type="InterPro" id="IPR000262">
    <property type="entry name" value="FMN-dep_DH"/>
</dbReference>
<evidence type="ECO:0000256" key="16">
    <source>
        <dbReference type="ARBA" id="ARBA00068515"/>
    </source>
</evidence>
<keyword evidence="6" id="KW-0285">Flavoprotein</keyword>
<organism evidence="20">
    <name type="scientific">Phaffia rhodozyma</name>
    <name type="common">Yeast</name>
    <name type="synonym">Xanthophyllomyces dendrorhous</name>
    <dbReference type="NCBI Taxonomy" id="264483"/>
    <lineage>
        <taxon>Eukaryota</taxon>
        <taxon>Fungi</taxon>
        <taxon>Dikarya</taxon>
        <taxon>Basidiomycota</taxon>
        <taxon>Agaricomycotina</taxon>
        <taxon>Tremellomycetes</taxon>
        <taxon>Cystofilobasidiales</taxon>
        <taxon>Mrakiaceae</taxon>
        <taxon>Phaffia</taxon>
    </lineage>
</organism>
<dbReference type="Pfam" id="PF00173">
    <property type="entry name" value="Cyt-b5"/>
    <property type="match status" value="1"/>
</dbReference>
<comment type="similarity">
    <text evidence="13">In the C-terminal section; belongs to the FMN-dependent alpha-hydroxy acid dehydrogenase family.</text>
</comment>
<comment type="subunit">
    <text evidence="4">Homotetramer.</text>
</comment>
<dbReference type="SMART" id="SM01117">
    <property type="entry name" value="Cyt-b5"/>
    <property type="match status" value="1"/>
</dbReference>
<dbReference type="GO" id="GO:0006089">
    <property type="term" value="P:lactate metabolic process"/>
    <property type="evidence" value="ECO:0007669"/>
    <property type="project" value="TreeGrafter"/>
</dbReference>
<dbReference type="SUPFAM" id="SSF55856">
    <property type="entry name" value="Cytochrome b5-like heme/steroid binding domain"/>
    <property type="match status" value="1"/>
</dbReference>
<evidence type="ECO:0000256" key="13">
    <source>
        <dbReference type="ARBA" id="ARBA00061137"/>
    </source>
</evidence>
<evidence type="ECO:0000256" key="5">
    <source>
        <dbReference type="ARBA" id="ARBA00022617"/>
    </source>
</evidence>
<evidence type="ECO:0000256" key="15">
    <source>
        <dbReference type="ARBA" id="ARBA00066458"/>
    </source>
</evidence>
<keyword evidence="7" id="KW-0288">FMN</keyword>
<name>A0A0F7SET1_PHARH</name>
<keyword evidence="10" id="KW-0408">Iron</keyword>
<evidence type="ECO:0000256" key="10">
    <source>
        <dbReference type="ARBA" id="ARBA00023004"/>
    </source>
</evidence>
<dbReference type="PANTHER" id="PTHR10578">
    <property type="entry name" value="S -2-HYDROXY-ACID OXIDASE-RELATED"/>
    <property type="match status" value="1"/>
</dbReference>
<keyword evidence="9" id="KW-0560">Oxidoreductase</keyword>
<evidence type="ECO:0000256" key="3">
    <source>
        <dbReference type="ARBA" id="ARBA00004569"/>
    </source>
</evidence>
<dbReference type="InterPro" id="IPR036400">
    <property type="entry name" value="Cyt_B5-like_heme/steroid_sf"/>
</dbReference>
<keyword evidence="11" id="KW-0496">Mitochondrion</keyword>
<evidence type="ECO:0000256" key="11">
    <source>
        <dbReference type="ARBA" id="ARBA00023128"/>
    </source>
</evidence>
<evidence type="ECO:0000256" key="12">
    <source>
        <dbReference type="ARBA" id="ARBA00052399"/>
    </source>
</evidence>
<dbReference type="InterPro" id="IPR001199">
    <property type="entry name" value="Cyt_B5-like_heme/steroid-bd"/>
</dbReference>
<feature type="domain" description="FMN hydroxy acid dehydrogenase" evidence="19">
    <location>
        <begin position="220"/>
        <end position="579"/>
    </location>
</feature>
<feature type="region of interest" description="Disordered" evidence="17">
    <location>
        <begin position="386"/>
        <end position="415"/>
    </location>
</feature>
<evidence type="ECO:0000256" key="14">
    <source>
        <dbReference type="ARBA" id="ARBA00061589"/>
    </source>
</evidence>
<evidence type="ECO:0000256" key="1">
    <source>
        <dbReference type="ARBA" id="ARBA00001917"/>
    </source>
</evidence>
<comment type="subcellular location">
    <subcellularLocation>
        <location evidence="3">Mitochondrion intermembrane space</location>
    </subcellularLocation>
</comment>
<comment type="catalytic activity">
    <reaction evidence="12">
        <text>(S)-lactate + 2 Fe(III)-[cytochrome c] = 2 Fe(II)-[cytochrome c] + pyruvate + 2 H(+)</text>
        <dbReference type="Rhea" id="RHEA:19909"/>
        <dbReference type="Rhea" id="RHEA-COMP:10350"/>
        <dbReference type="Rhea" id="RHEA-COMP:14399"/>
        <dbReference type="ChEBI" id="CHEBI:15361"/>
        <dbReference type="ChEBI" id="CHEBI:15378"/>
        <dbReference type="ChEBI" id="CHEBI:16651"/>
        <dbReference type="ChEBI" id="CHEBI:29033"/>
        <dbReference type="ChEBI" id="CHEBI:29034"/>
        <dbReference type="EC" id="1.1.2.3"/>
    </reaction>
    <physiologicalReaction direction="left-to-right" evidence="12">
        <dbReference type="Rhea" id="RHEA:19910"/>
    </physiologicalReaction>
</comment>
<dbReference type="GO" id="GO:0046872">
    <property type="term" value="F:metal ion binding"/>
    <property type="evidence" value="ECO:0007669"/>
    <property type="project" value="UniProtKB-KW"/>
</dbReference>
<dbReference type="AlphaFoldDB" id="A0A0F7SET1"/>
<dbReference type="InterPro" id="IPR013785">
    <property type="entry name" value="Aldolase_TIM"/>
</dbReference>
<evidence type="ECO:0000256" key="8">
    <source>
        <dbReference type="ARBA" id="ARBA00022723"/>
    </source>
</evidence>
<dbReference type="GO" id="GO:0005758">
    <property type="term" value="C:mitochondrial intermembrane space"/>
    <property type="evidence" value="ECO:0007669"/>
    <property type="project" value="UniProtKB-SubCell"/>
</dbReference>
<dbReference type="Gene3D" id="3.20.20.70">
    <property type="entry name" value="Aldolase class I"/>
    <property type="match status" value="1"/>
</dbReference>
<reference evidence="20" key="1">
    <citation type="submission" date="2014-08" db="EMBL/GenBank/DDBJ databases">
        <authorList>
            <person name="Sharma Rahul"/>
            <person name="Thines Marco"/>
        </authorList>
    </citation>
    <scope>NUCLEOTIDE SEQUENCE</scope>
</reference>
<comment type="cofactor">
    <cofactor evidence="2">
        <name>heme b</name>
        <dbReference type="ChEBI" id="CHEBI:60344"/>
    </cofactor>
</comment>
<sequence>MHCLRLVKLSAVKRLPSQTAVGLVLERRPPPILSTRSFASPASSSSFVRSVPRPSFNDGSRWKRALASASALTLAAYFLLPTGSIKLDSLVAPEGVQFGKRKLIAASEVMKHNTKDSLWIMIDDPSTGQKNVWDFTEFMNDDMHPGGAHVLLAHVSAPLDGGKDATKLFTKIHPKGMIENTLEPEKLVGVVDPTTFKDLPAPKKLSEDEIRVKKAREEMKPIEDIINLEDIEQEARKVLGRTAWAYYHSAGDDEYSRRENAYAYAHYWFNPRILVPVVDVDMSTSLLGGKIKARLPVYISPAAMAKLGHPEGERNLVRAAGEGGIVHGVSINASCSLEEMMDVKQDGQPMLFQIYLNTDREKSKELVKKVEAMNFDGIIFTVDSPVPGNRELDRRTKPTQRSPSNGDGAKSNSKGVAHAISGYQDANLSWDDVTWLQSLTKLPLIIKGIQSVDDVETAASHGVQGVILSNHGGRSLDFSPAPIDVLYELRQTKPELFNKMDVYVDGGIKRGTDVLKALCLGAKAVGLGRPFLYGNGTYGQEGVSKVIEIMEAEIATSMRLLGVTRLDQLRPNMIRYRERAPAPRP</sequence>
<dbReference type="Gene3D" id="3.10.120.10">
    <property type="entry name" value="Cytochrome b5-like heme/steroid binding domain"/>
    <property type="match status" value="1"/>
</dbReference>
<proteinExistence type="inferred from homology"/>
<comment type="similarity">
    <text evidence="14">In the N-terminal section; belongs to the cytochrome b5 family.</text>
</comment>
<dbReference type="PROSITE" id="PS50255">
    <property type="entry name" value="CYTOCHROME_B5_2"/>
    <property type="match status" value="1"/>
</dbReference>
<dbReference type="GO" id="GO:0004460">
    <property type="term" value="F:L-lactate dehydrogenase (cytochrome) activity"/>
    <property type="evidence" value="ECO:0007669"/>
    <property type="project" value="UniProtKB-EC"/>
</dbReference>
<feature type="domain" description="Cytochrome b5 heme-binding" evidence="18">
    <location>
        <begin position="101"/>
        <end position="192"/>
    </location>
</feature>
<dbReference type="PROSITE" id="PS51349">
    <property type="entry name" value="FMN_HYDROXY_ACID_DH_2"/>
    <property type="match status" value="1"/>
</dbReference>
<dbReference type="InterPro" id="IPR037458">
    <property type="entry name" value="L-MDH/L-LDH_FMN-bd"/>
</dbReference>
<evidence type="ECO:0000256" key="17">
    <source>
        <dbReference type="SAM" id="MobiDB-lite"/>
    </source>
</evidence>
<feature type="compositionally biased region" description="Polar residues" evidence="17">
    <location>
        <begin position="399"/>
        <end position="414"/>
    </location>
</feature>
<keyword evidence="8" id="KW-0479">Metal-binding</keyword>
<protein>
    <recommendedName>
        <fullName evidence="16">L-lactate dehydrogenase (cytochrome)</fullName>
        <ecNumber evidence="15">1.1.2.3</ecNumber>
    </recommendedName>
</protein>
<dbReference type="SUPFAM" id="SSF51395">
    <property type="entry name" value="FMN-linked oxidoreductases"/>
    <property type="match status" value="1"/>
</dbReference>
<dbReference type="PANTHER" id="PTHR10578:SF101">
    <property type="entry name" value="L-LACTATE DEHYDROGENASE (CYTOCHROME B2)"/>
    <property type="match status" value="1"/>
</dbReference>
<evidence type="ECO:0000256" key="6">
    <source>
        <dbReference type="ARBA" id="ARBA00022630"/>
    </source>
</evidence>
<evidence type="ECO:0000256" key="4">
    <source>
        <dbReference type="ARBA" id="ARBA00011881"/>
    </source>
</evidence>
<dbReference type="InterPro" id="IPR037396">
    <property type="entry name" value="FMN_HAD"/>
</dbReference>